<accession>A0ABV7YFW7</accession>
<keyword evidence="6" id="KW-0004">4Fe-4S</keyword>
<evidence type="ECO:0000256" key="6">
    <source>
        <dbReference type="ARBA" id="ARBA00022485"/>
    </source>
</evidence>
<keyword evidence="10" id="KW-0479">Metal-binding</keyword>
<gene>
    <name evidence="21" type="ORF">ACFOUW_23565</name>
</gene>
<feature type="domain" description="Histidine kinase" evidence="20">
    <location>
        <begin position="595"/>
        <end position="677"/>
    </location>
</feature>
<organism evidence="21 22">
    <name type="scientific">Tenggerimyces flavus</name>
    <dbReference type="NCBI Taxonomy" id="1708749"/>
    <lineage>
        <taxon>Bacteria</taxon>
        <taxon>Bacillati</taxon>
        <taxon>Actinomycetota</taxon>
        <taxon>Actinomycetes</taxon>
        <taxon>Propionibacteriales</taxon>
        <taxon>Nocardioidaceae</taxon>
        <taxon>Tenggerimyces</taxon>
    </lineage>
</organism>
<keyword evidence="8" id="KW-0597">Phosphoprotein</keyword>
<feature type="transmembrane region" description="Helical" evidence="19">
    <location>
        <begin position="71"/>
        <end position="92"/>
    </location>
</feature>
<evidence type="ECO:0000256" key="5">
    <source>
        <dbReference type="ARBA" id="ARBA00017322"/>
    </source>
</evidence>
<dbReference type="EC" id="2.7.13.3" evidence="4"/>
<keyword evidence="14" id="KW-0408">Iron</keyword>
<evidence type="ECO:0000313" key="21">
    <source>
        <dbReference type="EMBL" id="MFC3763837.1"/>
    </source>
</evidence>
<feature type="transmembrane region" description="Helical" evidence="19">
    <location>
        <begin position="45"/>
        <end position="64"/>
    </location>
</feature>
<evidence type="ECO:0000256" key="9">
    <source>
        <dbReference type="ARBA" id="ARBA00022679"/>
    </source>
</evidence>
<feature type="transmembrane region" description="Helical" evidence="19">
    <location>
        <begin position="197"/>
        <end position="215"/>
    </location>
</feature>
<comment type="caution">
    <text evidence="21">The sequence shown here is derived from an EMBL/GenBank/DDBJ whole genome shotgun (WGS) entry which is preliminary data.</text>
</comment>
<evidence type="ECO:0000256" key="17">
    <source>
        <dbReference type="ARBA" id="ARBA00024827"/>
    </source>
</evidence>
<reference evidence="22" key="1">
    <citation type="journal article" date="2019" name="Int. J. Syst. Evol. Microbiol.">
        <title>The Global Catalogue of Microorganisms (GCM) 10K type strain sequencing project: providing services to taxonomists for standard genome sequencing and annotation.</title>
        <authorList>
            <consortium name="The Broad Institute Genomics Platform"/>
            <consortium name="The Broad Institute Genome Sequencing Center for Infectious Disease"/>
            <person name="Wu L."/>
            <person name="Ma J."/>
        </authorList>
    </citation>
    <scope>NUCLEOTIDE SEQUENCE [LARGE SCALE GENOMIC DNA]</scope>
    <source>
        <strain evidence="22">CGMCC 4.7241</strain>
    </source>
</reference>
<keyword evidence="7" id="KW-0963">Cytoplasm</keyword>
<dbReference type="InterPro" id="IPR011712">
    <property type="entry name" value="Sig_transdc_His_kin_sub3_dim/P"/>
</dbReference>
<keyword evidence="11" id="KW-0547">Nucleotide-binding</keyword>
<dbReference type="Pfam" id="PF07730">
    <property type="entry name" value="HisKA_3"/>
    <property type="match status" value="1"/>
</dbReference>
<evidence type="ECO:0000256" key="10">
    <source>
        <dbReference type="ARBA" id="ARBA00022723"/>
    </source>
</evidence>
<evidence type="ECO:0000259" key="20">
    <source>
        <dbReference type="PROSITE" id="PS50109"/>
    </source>
</evidence>
<evidence type="ECO:0000256" key="13">
    <source>
        <dbReference type="ARBA" id="ARBA00022840"/>
    </source>
</evidence>
<dbReference type="PANTHER" id="PTHR24421:SF10">
    <property type="entry name" value="NITRATE_NITRITE SENSOR PROTEIN NARQ"/>
    <property type="match status" value="1"/>
</dbReference>
<dbReference type="PANTHER" id="PTHR24421">
    <property type="entry name" value="NITRATE/NITRITE SENSOR PROTEIN NARX-RELATED"/>
    <property type="match status" value="1"/>
</dbReference>
<evidence type="ECO:0000256" key="18">
    <source>
        <dbReference type="ARBA" id="ARBA00030800"/>
    </source>
</evidence>
<feature type="transmembrane region" description="Helical" evidence="19">
    <location>
        <begin position="104"/>
        <end position="130"/>
    </location>
</feature>
<evidence type="ECO:0000256" key="8">
    <source>
        <dbReference type="ARBA" id="ARBA00022553"/>
    </source>
</evidence>
<evidence type="ECO:0000256" key="1">
    <source>
        <dbReference type="ARBA" id="ARBA00000085"/>
    </source>
</evidence>
<evidence type="ECO:0000256" key="2">
    <source>
        <dbReference type="ARBA" id="ARBA00001966"/>
    </source>
</evidence>
<evidence type="ECO:0000256" key="11">
    <source>
        <dbReference type="ARBA" id="ARBA00022741"/>
    </source>
</evidence>
<dbReference type="RefSeq" id="WP_205120965.1">
    <property type="nucleotide sequence ID" value="NZ_JAFBCM010000001.1"/>
</dbReference>
<evidence type="ECO:0000256" key="3">
    <source>
        <dbReference type="ARBA" id="ARBA00004496"/>
    </source>
</evidence>
<evidence type="ECO:0000256" key="16">
    <source>
        <dbReference type="ARBA" id="ARBA00023014"/>
    </source>
</evidence>
<dbReference type="Pfam" id="PF02518">
    <property type="entry name" value="HATPase_c"/>
    <property type="match status" value="1"/>
</dbReference>
<protein>
    <recommendedName>
        <fullName evidence="5">Oxygen sensor histidine kinase NreB</fullName>
        <ecNumber evidence="4">2.7.13.3</ecNumber>
    </recommendedName>
    <alternativeName>
        <fullName evidence="18">Nitrogen regulation protein B</fullName>
    </alternativeName>
</protein>
<dbReference type="InterPro" id="IPR004358">
    <property type="entry name" value="Sig_transdc_His_kin-like_C"/>
</dbReference>
<feature type="transmembrane region" description="Helical" evidence="19">
    <location>
        <begin position="294"/>
        <end position="317"/>
    </location>
</feature>
<dbReference type="PRINTS" id="PR00344">
    <property type="entry name" value="BCTRLSENSOR"/>
</dbReference>
<comment type="subcellular location">
    <subcellularLocation>
        <location evidence="3">Cytoplasm</location>
    </subcellularLocation>
</comment>
<proteinExistence type="predicted"/>
<dbReference type="InterPro" id="IPR005467">
    <property type="entry name" value="His_kinase_dom"/>
</dbReference>
<keyword evidence="13" id="KW-0067">ATP-binding</keyword>
<feature type="transmembrane region" description="Helical" evidence="19">
    <location>
        <begin position="261"/>
        <end position="282"/>
    </location>
</feature>
<name>A0ABV7YFW7_9ACTN</name>
<evidence type="ECO:0000256" key="14">
    <source>
        <dbReference type="ARBA" id="ARBA00023004"/>
    </source>
</evidence>
<dbReference type="InterPro" id="IPR050482">
    <property type="entry name" value="Sensor_HK_TwoCompSys"/>
</dbReference>
<evidence type="ECO:0000256" key="19">
    <source>
        <dbReference type="SAM" id="Phobius"/>
    </source>
</evidence>
<keyword evidence="19" id="KW-0472">Membrane</keyword>
<dbReference type="EMBL" id="JBHRZH010000021">
    <property type="protein sequence ID" value="MFC3763837.1"/>
    <property type="molecule type" value="Genomic_DNA"/>
</dbReference>
<dbReference type="Gene3D" id="3.30.565.10">
    <property type="entry name" value="Histidine kinase-like ATPase, C-terminal domain"/>
    <property type="match status" value="1"/>
</dbReference>
<comment type="function">
    <text evidence="17">Member of the two-component regulatory system NreB/NreC involved in the control of dissimilatory nitrate/nitrite reduction in response to oxygen. NreB functions as a direct oxygen sensor histidine kinase which is autophosphorylated, in the absence of oxygen, probably at the conserved histidine residue, and transfers its phosphate group probably to a conserved aspartate residue of NreC. NreB/NreC activates the expression of the nitrate (narGHJI) and nitrite (nir) reductase operons, as well as the putative nitrate transporter gene narT.</text>
</comment>
<feature type="transmembrane region" description="Helical" evidence="19">
    <location>
        <begin position="227"/>
        <end position="249"/>
    </location>
</feature>
<sequence>MTGPNRQQQIAMWTFAVVAGLSFVVGAYIAIALETVDGHDPGMSLVWLLAGPFPFYVIGLAAYWRAPTYPISGLLLGLGGMFGLQTVIEYGVKAAAVVDAPAGLLVAGVWACGVTGMIAMIFLVRVLALLPDGRYRYGYERVILTAAWVVPLVAVLILFAGPTAYVDHAPYFEAFPRVPTSLPTIEWLAIPVTVAYQYYWAIVFVGIGLFVARAIRMEPKERRMLRAVFVVLILIAIELVALVLGYLWFAQPAPATQLLTGFFGMLPFVAILAAVVVAGVQSRNLPVGVVIRRSLVFGLVWILIAGAYVAAASVLGLAATARLPIGIAVVATVAATVLLEPIRRWVNRLAERRVFGRRLSGYELLVRLGGTLEHAFQPRELADELAGGLRDGLGLSWAQVSVDGYVGSAGTVSGDAEVERPLRHGDLSLGEIRCGPKLGGAFVSHDLELVETLARQAALALHNARQAAELEASRTRIVQAQDAERRRIERDLHDGVQQEVVALVAKLGMARSALNRDAARAGDLLDEVRGEALRIVEDLRELAHGIHPSVLSDEGLVAAVESTARRMPIPVAVSAASIRAARFPDEVEESAYYFVSESLTNVLKHARASRVAIDLTASNGSLVVEVRDNGSGLPAEVRAGAGLTAMRDRIEAVGGTVQVGNDNGGGAAIRAVLPSGAGDS</sequence>
<dbReference type="SMART" id="SM00387">
    <property type="entry name" value="HATPase_c"/>
    <property type="match status" value="1"/>
</dbReference>
<comment type="cofactor">
    <cofactor evidence="2">
        <name>[4Fe-4S] cluster</name>
        <dbReference type="ChEBI" id="CHEBI:49883"/>
    </cofactor>
</comment>
<keyword evidence="9" id="KW-0808">Transferase</keyword>
<keyword evidence="22" id="KW-1185">Reference proteome</keyword>
<keyword evidence="12 21" id="KW-0418">Kinase</keyword>
<feature type="transmembrane region" description="Helical" evidence="19">
    <location>
        <begin position="12"/>
        <end position="33"/>
    </location>
</feature>
<comment type="catalytic activity">
    <reaction evidence="1">
        <text>ATP + protein L-histidine = ADP + protein N-phospho-L-histidine.</text>
        <dbReference type="EC" id="2.7.13.3"/>
    </reaction>
</comment>
<dbReference type="Proteomes" id="UP001595699">
    <property type="component" value="Unassembled WGS sequence"/>
</dbReference>
<dbReference type="Gene3D" id="1.20.5.1930">
    <property type="match status" value="1"/>
</dbReference>
<dbReference type="GO" id="GO:0016301">
    <property type="term" value="F:kinase activity"/>
    <property type="evidence" value="ECO:0007669"/>
    <property type="project" value="UniProtKB-KW"/>
</dbReference>
<evidence type="ECO:0000313" key="22">
    <source>
        <dbReference type="Proteomes" id="UP001595699"/>
    </source>
</evidence>
<evidence type="ECO:0000256" key="4">
    <source>
        <dbReference type="ARBA" id="ARBA00012438"/>
    </source>
</evidence>
<keyword evidence="15" id="KW-0902">Two-component regulatory system</keyword>
<dbReference type="PROSITE" id="PS50109">
    <property type="entry name" value="HIS_KIN"/>
    <property type="match status" value="1"/>
</dbReference>
<dbReference type="InterPro" id="IPR036890">
    <property type="entry name" value="HATPase_C_sf"/>
</dbReference>
<dbReference type="Gene3D" id="3.30.450.40">
    <property type="match status" value="1"/>
</dbReference>
<dbReference type="InterPro" id="IPR003594">
    <property type="entry name" value="HATPase_dom"/>
</dbReference>
<dbReference type="InterPro" id="IPR029016">
    <property type="entry name" value="GAF-like_dom_sf"/>
</dbReference>
<dbReference type="SUPFAM" id="SSF55874">
    <property type="entry name" value="ATPase domain of HSP90 chaperone/DNA topoisomerase II/histidine kinase"/>
    <property type="match status" value="1"/>
</dbReference>
<evidence type="ECO:0000256" key="12">
    <source>
        <dbReference type="ARBA" id="ARBA00022777"/>
    </source>
</evidence>
<evidence type="ECO:0000256" key="7">
    <source>
        <dbReference type="ARBA" id="ARBA00022490"/>
    </source>
</evidence>
<keyword evidence="19" id="KW-0812">Transmembrane</keyword>
<feature type="transmembrane region" description="Helical" evidence="19">
    <location>
        <begin position="142"/>
        <end position="161"/>
    </location>
</feature>
<evidence type="ECO:0000256" key="15">
    <source>
        <dbReference type="ARBA" id="ARBA00023012"/>
    </source>
</evidence>
<dbReference type="SUPFAM" id="SSF55781">
    <property type="entry name" value="GAF domain-like"/>
    <property type="match status" value="1"/>
</dbReference>
<keyword evidence="16" id="KW-0411">Iron-sulfur</keyword>
<dbReference type="CDD" id="cd16917">
    <property type="entry name" value="HATPase_UhpB-NarQ-NarX-like"/>
    <property type="match status" value="1"/>
</dbReference>
<keyword evidence="19" id="KW-1133">Transmembrane helix</keyword>